<feature type="signal peptide" evidence="2">
    <location>
        <begin position="1"/>
        <end position="20"/>
    </location>
</feature>
<dbReference type="SUPFAM" id="SSF51261">
    <property type="entry name" value="Duplicated hybrid motif"/>
    <property type="match status" value="1"/>
</dbReference>
<feature type="chain" id="PRO_5021855894" evidence="2">
    <location>
        <begin position="21"/>
        <end position="282"/>
    </location>
</feature>
<evidence type="ECO:0000313" key="5">
    <source>
        <dbReference type="Proteomes" id="UP000317894"/>
    </source>
</evidence>
<dbReference type="SMART" id="SM00257">
    <property type="entry name" value="LysM"/>
    <property type="match status" value="1"/>
</dbReference>
<dbReference type="PROSITE" id="PS51782">
    <property type="entry name" value="LYSM"/>
    <property type="match status" value="1"/>
</dbReference>
<evidence type="ECO:0000313" key="4">
    <source>
        <dbReference type="EMBL" id="TRW18156.1"/>
    </source>
</evidence>
<keyword evidence="5" id="KW-1185">Reference proteome</keyword>
<proteinExistence type="inferred from homology"/>
<comment type="similarity">
    <text evidence="1">Belongs to the E.coli NlpD/Haemophilus LppB family.</text>
</comment>
<dbReference type="CDD" id="cd12797">
    <property type="entry name" value="M23_peptidase"/>
    <property type="match status" value="1"/>
</dbReference>
<dbReference type="InterPro" id="IPR018392">
    <property type="entry name" value="LysM"/>
</dbReference>
<dbReference type="PROSITE" id="PS51257">
    <property type="entry name" value="PROKAR_LIPOPROTEIN"/>
    <property type="match status" value="1"/>
</dbReference>
<dbReference type="Proteomes" id="UP000317894">
    <property type="component" value="Unassembled WGS sequence"/>
</dbReference>
<evidence type="ECO:0000259" key="3">
    <source>
        <dbReference type="PROSITE" id="PS51782"/>
    </source>
</evidence>
<evidence type="ECO:0000256" key="1">
    <source>
        <dbReference type="ARBA" id="ARBA00038420"/>
    </source>
</evidence>
<organism evidence="4 5">
    <name type="scientific">Glacieibacterium frigidum</name>
    <dbReference type="NCBI Taxonomy" id="2593303"/>
    <lineage>
        <taxon>Bacteria</taxon>
        <taxon>Pseudomonadati</taxon>
        <taxon>Pseudomonadota</taxon>
        <taxon>Alphaproteobacteria</taxon>
        <taxon>Sphingomonadales</taxon>
        <taxon>Sphingosinicellaceae</taxon>
        <taxon>Glacieibacterium</taxon>
    </lineage>
</organism>
<dbReference type="Pfam" id="PF01476">
    <property type="entry name" value="LysM"/>
    <property type="match status" value="1"/>
</dbReference>
<dbReference type="AlphaFoldDB" id="A0A552UIV1"/>
<reference evidence="4 5" key="1">
    <citation type="submission" date="2019-07" db="EMBL/GenBank/DDBJ databases">
        <title>Novel species isolated from glacier.</title>
        <authorList>
            <person name="Liu Q."/>
            <person name="Xin Y.-H."/>
        </authorList>
    </citation>
    <scope>NUCLEOTIDE SEQUENCE [LARGE SCALE GENOMIC DNA]</scope>
    <source>
        <strain evidence="4 5">LB1R16</strain>
    </source>
</reference>
<dbReference type="CDD" id="cd00118">
    <property type="entry name" value="LysM"/>
    <property type="match status" value="1"/>
</dbReference>
<protein>
    <submittedName>
        <fullName evidence="4">M23 family metallopeptidase</fullName>
    </submittedName>
</protein>
<evidence type="ECO:0000256" key="2">
    <source>
        <dbReference type="SAM" id="SignalP"/>
    </source>
</evidence>
<dbReference type="EMBL" id="VJWA01000001">
    <property type="protein sequence ID" value="TRW18156.1"/>
    <property type="molecule type" value="Genomic_DNA"/>
</dbReference>
<dbReference type="Pfam" id="PF01551">
    <property type="entry name" value="Peptidase_M23"/>
    <property type="match status" value="1"/>
</dbReference>
<sequence length="282" mass="29366">MRRVSLLILLALAACARTSAPPPLPPKPVVAAPPPKPAWVARKVVADAVEGPGGRVHTVKAGETGIAIARAYGVEWQRIVALNKLRAPYVIEVGDRLILPSKKVVAAMTLEQRAAAFRIDIEDLITGAEPAAPVTVKAAKATPPAQKPLPALAGPAPRFDWPMPGRVVSGFGPKPGGRFNDGVNLDAKPGEPVRAAADGVVAYAGDAVAGFGNLVLVKHADGWVSAYAHNSALLVTRGRKVTRGETIAKAGATGAVTSPQLHFELRRGRTAVDPLKVLPQRG</sequence>
<dbReference type="PANTHER" id="PTHR21666:SF263">
    <property type="entry name" value="MUREIN HYDROLASE ACTIVATOR NLPD"/>
    <property type="match status" value="1"/>
</dbReference>
<dbReference type="InterPro" id="IPR011055">
    <property type="entry name" value="Dup_hybrid_motif"/>
</dbReference>
<dbReference type="InterPro" id="IPR036779">
    <property type="entry name" value="LysM_dom_sf"/>
</dbReference>
<keyword evidence="2" id="KW-0732">Signal</keyword>
<dbReference type="Gene3D" id="3.10.350.10">
    <property type="entry name" value="LysM domain"/>
    <property type="match status" value="1"/>
</dbReference>
<name>A0A552UIV1_9SPHN</name>
<dbReference type="RefSeq" id="WP_144236849.1">
    <property type="nucleotide sequence ID" value="NZ_VJWA01000001.1"/>
</dbReference>
<accession>A0A552UIV1</accession>
<dbReference type="OrthoDB" id="9795421at2"/>
<dbReference type="PANTHER" id="PTHR21666">
    <property type="entry name" value="PEPTIDASE-RELATED"/>
    <property type="match status" value="1"/>
</dbReference>
<dbReference type="Gene3D" id="2.70.70.10">
    <property type="entry name" value="Glucose Permease (Domain IIA)"/>
    <property type="match status" value="1"/>
</dbReference>
<dbReference type="GO" id="GO:0004222">
    <property type="term" value="F:metalloendopeptidase activity"/>
    <property type="evidence" value="ECO:0007669"/>
    <property type="project" value="TreeGrafter"/>
</dbReference>
<dbReference type="InterPro" id="IPR016047">
    <property type="entry name" value="M23ase_b-sheet_dom"/>
</dbReference>
<gene>
    <name evidence="4" type="ORF">FMM06_08635</name>
</gene>
<comment type="caution">
    <text evidence="4">The sequence shown here is derived from an EMBL/GenBank/DDBJ whole genome shotgun (WGS) entry which is preliminary data.</text>
</comment>
<feature type="domain" description="LysM" evidence="3">
    <location>
        <begin position="55"/>
        <end position="99"/>
    </location>
</feature>
<dbReference type="InterPro" id="IPR050570">
    <property type="entry name" value="Cell_wall_metabolism_enzyme"/>
</dbReference>